<dbReference type="AlphaFoldDB" id="A0A8H7TGY4"/>
<feature type="region of interest" description="Disordered" evidence="1">
    <location>
        <begin position="72"/>
        <end position="105"/>
    </location>
</feature>
<protein>
    <submittedName>
        <fullName evidence="3">Uncharacterized protein</fullName>
    </submittedName>
</protein>
<evidence type="ECO:0000256" key="1">
    <source>
        <dbReference type="SAM" id="MobiDB-lite"/>
    </source>
</evidence>
<dbReference type="OrthoDB" id="6730379at2759"/>
<feature type="compositionally biased region" description="Low complexity" evidence="1">
    <location>
        <begin position="78"/>
        <end position="88"/>
    </location>
</feature>
<name>A0A8H7TGY4_9HELO</name>
<dbReference type="EMBL" id="JAFJYH010000116">
    <property type="protein sequence ID" value="KAG4418955.1"/>
    <property type="molecule type" value="Genomic_DNA"/>
</dbReference>
<comment type="caution">
    <text evidence="3">The sequence shown here is derived from an EMBL/GenBank/DDBJ whole genome shotgun (WGS) entry which is preliminary data.</text>
</comment>
<evidence type="ECO:0000256" key="2">
    <source>
        <dbReference type="SAM" id="Phobius"/>
    </source>
</evidence>
<evidence type="ECO:0000313" key="3">
    <source>
        <dbReference type="EMBL" id="KAG4418955.1"/>
    </source>
</evidence>
<proteinExistence type="predicted"/>
<dbReference type="Proteomes" id="UP000664132">
    <property type="component" value="Unassembled WGS sequence"/>
</dbReference>
<sequence>MSANTAGHTKEAFTAGLMWATYCSSNGVSPLLVKTTEVAEHYPTLFKPLVAFLVANVVAAVGYRFYMENENKNRDRQSSVSEESAAETAFKDLTDRENPNFRYTW</sequence>
<gene>
    <name evidence="3" type="ORF">IFR04_007902</name>
</gene>
<keyword evidence="2" id="KW-0472">Membrane</keyword>
<keyword evidence="2" id="KW-1133">Transmembrane helix</keyword>
<feature type="transmembrane region" description="Helical" evidence="2">
    <location>
        <begin position="45"/>
        <end position="66"/>
    </location>
</feature>
<keyword evidence="2" id="KW-0812">Transmembrane</keyword>
<feature type="compositionally biased region" description="Basic and acidic residues" evidence="1">
    <location>
        <begin position="89"/>
        <end position="99"/>
    </location>
</feature>
<reference evidence="3" key="1">
    <citation type="submission" date="2021-02" db="EMBL/GenBank/DDBJ databases">
        <title>Genome sequence Cadophora malorum strain M34.</title>
        <authorList>
            <person name="Stefanovic E."/>
            <person name="Vu D."/>
            <person name="Scully C."/>
            <person name="Dijksterhuis J."/>
            <person name="Roader J."/>
            <person name="Houbraken J."/>
        </authorList>
    </citation>
    <scope>NUCLEOTIDE SEQUENCE</scope>
    <source>
        <strain evidence="3">M34</strain>
    </source>
</reference>
<accession>A0A8H7TGY4</accession>
<evidence type="ECO:0000313" key="4">
    <source>
        <dbReference type="Proteomes" id="UP000664132"/>
    </source>
</evidence>
<organism evidence="3 4">
    <name type="scientific">Cadophora malorum</name>
    <dbReference type="NCBI Taxonomy" id="108018"/>
    <lineage>
        <taxon>Eukaryota</taxon>
        <taxon>Fungi</taxon>
        <taxon>Dikarya</taxon>
        <taxon>Ascomycota</taxon>
        <taxon>Pezizomycotina</taxon>
        <taxon>Leotiomycetes</taxon>
        <taxon>Helotiales</taxon>
        <taxon>Ploettnerulaceae</taxon>
        <taxon>Cadophora</taxon>
    </lineage>
</organism>
<keyword evidence="4" id="KW-1185">Reference proteome</keyword>